<evidence type="ECO:0000259" key="2">
    <source>
        <dbReference type="PROSITE" id="PS50943"/>
    </source>
</evidence>
<dbReference type="InterPro" id="IPR001387">
    <property type="entry name" value="Cro/C1-type_HTH"/>
</dbReference>
<dbReference type="SUPFAM" id="SSF47413">
    <property type="entry name" value="lambda repressor-like DNA-binding domains"/>
    <property type="match status" value="1"/>
</dbReference>
<dbReference type="SMART" id="SM00530">
    <property type="entry name" value="HTH_XRE"/>
    <property type="match status" value="1"/>
</dbReference>
<dbReference type="InterPro" id="IPR013430">
    <property type="entry name" value="Toxin_antidote_HigA"/>
</dbReference>
<dbReference type="Pfam" id="PF01381">
    <property type="entry name" value="HTH_3"/>
    <property type="match status" value="1"/>
</dbReference>
<dbReference type="InterPro" id="IPR010982">
    <property type="entry name" value="Lambda_DNA-bd_dom_sf"/>
</dbReference>
<dbReference type="PANTHER" id="PTHR36924">
    <property type="entry name" value="ANTITOXIN HIGA-1"/>
    <property type="match status" value="1"/>
</dbReference>
<dbReference type="Gene3D" id="1.10.260.40">
    <property type="entry name" value="lambda repressor-like DNA-binding domains"/>
    <property type="match status" value="1"/>
</dbReference>
<accession>A0A0M4CIA7</accession>
<keyword evidence="4" id="KW-1185">Reference proteome</keyword>
<evidence type="ECO:0000313" key="3">
    <source>
        <dbReference type="EMBL" id="ALC07065.1"/>
    </source>
</evidence>
<evidence type="ECO:0000256" key="1">
    <source>
        <dbReference type="ARBA" id="ARBA00023125"/>
    </source>
</evidence>
<dbReference type="GO" id="GO:0003677">
    <property type="term" value="F:DNA binding"/>
    <property type="evidence" value="ECO:0007669"/>
    <property type="project" value="UniProtKB-KW"/>
</dbReference>
<evidence type="ECO:0000313" key="4">
    <source>
        <dbReference type="Proteomes" id="UP000068067"/>
    </source>
</evidence>
<dbReference type="RefSeq" id="WP_053545932.1">
    <property type="nucleotide sequence ID" value="NZ_CP009220.1"/>
</dbReference>
<reference evidence="3 4" key="1">
    <citation type="submission" date="2014-08" db="EMBL/GenBank/DDBJ databases">
        <title>Complete genome sequence of Corynebacterium deserti GIMN1.010 (=DSM 45689), isolated from desert sand in western China.</title>
        <authorList>
            <person name="Ruckert C."/>
            <person name="Albersmeier A."/>
            <person name="Kalinowski J."/>
        </authorList>
    </citation>
    <scope>NUCLEOTIDE SEQUENCE [LARGE SCALE GENOMIC DNA]</scope>
    <source>
        <strain evidence="3 4">GIMN1.010</strain>
    </source>
</reference>
<dbReference type="OrthoDB" id="3174593at2"/>
<protein>
    <recommendedName>
        <fullName evidence="2">HTH cro/C1-type domain-containing protein</fullName>
    </recommendedName>
</protein>
<dbReference type="PATRIC" id="fig|931089.4.peg.2767"/>
<dbReference type="AlphaFoldDB" id="A0A0M4CIA7"/>
<gene>
    <name evidence="3" type="ORF">CDES_13685</name>
</gene>
<organism evidence="3 4">
    <name type="scientific">Corynebacterium deserti GIMN1.010</name>
    <dbReference type="NCBI Taxonomy" id="931089"/>
    <lineage>
        <taxon>Bacteria</taxon>
        <taxon>Bacillati</taxon>
        <taxon>Actinomycetota</taxon>
        <taxon>Actinomycetes</taxon>
        <taxon>Mycobacteriales</taxon>
        <taxon>Corynebacteriaceae</taxon>
        <taxon>Corynebacterium</taxon>
    </lineage>
</organism>
<dbReference type="EMBL" id="CP009220">
    <property type="protein sequence ID" value="ALC07065.1"/>
    <property type="molecule type" value="Genomic_DNA"/>
</dbReference>
<name>A0A0M4CIA7_9CORY</name>
<sequence length="129" mass="14443">MPVHTTGAQKKNGSKAIEATERPVMPGEILREEFMEPLGLSQNGLARAIGVPPRRINEIVHGKRAITADTALRLAAYLGPDPQFWLNLQAHYDLSVTYMDTHELLEAIKPYDRQQNVARKLNPLTERSS</sequence>
<feature type="domain" description="HTH cro/C1-type" evidence="2">
    <location>
        <begin position="30"/>
        <end position="85"/>
    </location>
</feature>
<dbReference type="CDD" id="cd00093">
    <property type="entry name" value="HTH_XRE"/>
    <property type="match status" value="1"/>
</dbReference>
<keyword evidence="1" id="KW-0238">DNA-binding</keyword>
<dbReference type="Proteomes" id="UP000068067">
    <property type="component" value="Chromosome"/>
</dbReference>
<dbReference type="PROSITE" id="PS50943">
    <property type="entry name" value="HTH_CROC1"/>
    <property type="match status" value="1"/>
</dbReference>
<dbReference type="NCBIfam" id="TIGR02607">
    <property type="entry name" value="antidote_HigA"/>
    <property type="match status" value="1"/>
</dbReference>
<dbReference type="KEGG" id="cdx:CDES_13685"/>
<dbReference type="PANTHER" id="PTHR36924:SF1">
    <property type="entry name" value="ANTITOXIN HIGA-1"/>
    <property type="match status" value="1"/>
</dbReference>
<proteinExistence type="predicted"/>